<evidence type="ECO:0000256" key="4">
    <source>
        <dbReference type="ARBA" id="ARBA00022989"/>
    </source>
</evidence>
<dbReference type="EMBL" id="AOCG01000017">
    <property type="protein sequence ID" value="EUJ16895.1"/>
    <property type="molecule type" value="Genomic_DNA"/>
</dbReference>
<dbReference type="InterPro" id="IPR003856">
    <property type="entry name" value="LPS_length_determ_N"/>
</dbReference>
<dbReference type="GO" id="GO:0005886">
    <property type="term" value="C:plasma membrane"/>
    <property type="evidence" value="ECO:0007669"/>
    <property type="project" value="UniProtKB-SubCell"/>
</dbReference>
<name>W7AUI1_9LIST</name>
<dbReference type="OrthoDB" id="2360475at2"/>
<protein>
    <submittedName>
        <fullName evidence="8">Capsular polysaccharide biosynthesis protein</fullName>
    </submittedName>
</protein>
<keyword evidence="4 6" id="KW-1133">Transmembrane helix</keyword>
<evidence type="ECO:0000259" key="7">
    <source>
        <dbReference type="Pfam" id="PF02706"/>
    </source>
</evidence>
<keyword evidence="3 6" id="KW-0812">Transmembrane</keyword>
<organism evidence="8 9">
    <name type="scientific">Listeria aquatica FSL S10-1188</name>
    <dbReference type="NCBI Taxonomy" id="1265818"/>
    <lineage>
        <taxon>Bacteria</taxon>
        <taxon>Bacillati</taxon>
        <taxon>Bacillota</taxon>
        <taxon>Bacilli</taxon>
        <taxon>Bacillales</taxon>
        <taxon>Listeriaceae</taxon>
        <taxon>Listeria</taxon>
    </lineage>
</organism>
<feature type="transmembrane region" description="Helical" evidence="6">
    <location>
        <begin position="17"/>
        <end position="40"/>
    </location>
</feature>
<evidence type="ECO:0000256" key="1">
    <source>
        <dbReference type="ARBA" id="ARBA00004651"/>
    </source>
</evidence>
<gene>
    <name evidence="8" type="ORF">MAQA_14914</name>
</gene>
<accession>W7AUI1</accession>
<evidence type="ECO:0000256" key="6">
    <source>
        <dbReference type="SAM" id="Phobius"/>
    </source>
</evidence>
<evidence type="ECO:0000256" key="3">
    <source>
        <dbReference type="ARBA" id="ARBA00022692"/>
    </source>
</evidence>
<comment type="subcellular location">
    <subcellularLocation>
        <location evidence="1">Cell membrane</location>
        <topology evidence="1">Multi-pass membrane protein</topology>
    </subcellularLocation>
</comment>
<dbReference type="PATRIC" id="fig|1265818.5.peg.3006"/>
<keyword evidence="5 6" id="KW-0472">Membrane</keyword>
<feature type="domain" description="Polysaccharide chain length determinant N-terminal" evidence="7">
    <location>
        <begin position="4"/>
        <end position="84"/>
    </location>
</feature>
<keyword evidence="2" id="KW-1003">Cell membrane</keyword>
<reference evidence="8 9" key="1">
    <citation type="journal article" date="2014" name="Int. J. Syst. Evol. Microbiol.">
        <title>Listeria floridensis sp. nov., Listeria aquatica sp. nov., Listeria cornellensis sp. nov., Listeria riparia sp. nov. and Listeria grandensis sp. nov., from agricultural and natural environments.</title>
        <authorList>
            <person name="den Bakker H.C."/>
            <person name="Warchocki S."/>
            <person name="Wright E.M."/>
            <person name="Allred A.F."/>
            <person name="Ahlstrom C."/>
            <person name="Manuel C.S."/>
            <person name="Stasiewicz M.J."/>
            <person name="Burrell A."/>
            <person name="Roof S."/>
            <person name="Strawn L."/>
            <person name="Fortes E.D."/>
            <person name="Nightingale K.K."/>
            <person name="Kephart D."/>
            <person name="Wiedmann M."/>
        </authorList>
    </citation>
    <scope>NUCLEOTIDE SEQUENCE [LARGE SCALE GENOMIC DNA]</scope>
    <source>
        <strain evidence="8 9">FSL S10-1188</strain>
    </source>
</reference>
<evidence type="ECO:0000313" key="9">
    <source>
        <dbReference type="Proteomes" id="UP000019246"/>
    </source>
</evidence>
<dbReference type="Proteomes" id="UP000019246">
    <property type="component" value="Unassembled WGS sequence"/>
</dbReference>
<dbReference type="RefSeq" id="WP_036074304.1">
    <property type="nucleotide sequence ID" value="NZ_AOCG01000017.1"/>
</dbReference>
<keyword evidence="9" id="KW-1185">Reference proteome</keyword>
<sequence length="111" mass="12589">MNKTIRLSYLLFLVKKYWLFIGVVMIVAVFAGATITKFIITPTYSASSWVVAKPASSETSDANDIQLLNTYKNIVTSDVVLDDVEKKNLKFQVQRIFQNKLISQMTAILEH</sequence>
<proteinExistence type="predicted"/>
<evidence type="ECO:0000313" key="8">
    <source>
        <dbReference type="EMBL" id="EUJ16895.1"/>
    </source>
</evidence>
<evidence type="ECO:0000256" key="2">
    <source>
        <dbReference type="ARBA" id="ARBA00022475"/>
    </source>
</evidence>
<comment type="caution">
    <text evidence="8">The sequence shown here is derived from an EMBL/GenBank/DDBJ whole genome shotgun (WGS) entry which is preliminary data.</text>
</comment>
<dbReference type="STRING" id="1265818.MAQA_14914"/>
<dbReference type="Pfam" id="PF02706">
    <property type="entry name" value="Wzz"/>
    <property type="match status" value="1"/>
</dbReference>
<evidence type="ECO:0000256" key="5">
    <source>
        <dbReference type="ARBA" id="ARBA00023136"/>
    </source>
</evidence>
<dbReference type="AlphaFoldDB" id="W7AUI1"/>